<reference evidence="1 2" key="1">
    <citation type="journal article" date="2012" name="Int. J. Syst. Evol. Microbiol.">
        <title>Vibrio caribbeanicus sp. nov., isolated from the marine sponge Scleritoderma cyanea.</title>
        <authorList>
            <person name="Hoffmann M."/>
            <person name="Monday S.R."/>
            <person name="Allard M.W."/>
            <person name="Strain E.A."/>
            <person name="Whittaker P."/>
            <person name="Naum M."/>
            <person name="McCarthy P.J."/>
            <person name="Lopez J.V."/>
            <person name="Fischer M."/>
            <person name="Brown E.W."/>
        </authorList>
    </citation>
    <scope>NUCLEOTIDE SEQUENCE [LARGE SCALE GENOMIC DNA]</scope>
    <source>
        <strain evidence="1 2">ATCC 700023</strain>
    </source>
</reference>
<accession>F9S1C6</accession>
<dbReference type="PANTHER" id="PTHR43885:SF1">
    <property type="entry name" value="SUPERFAMILY HYDROLASE, PUTATIVE (AFU_ORTHOLOGUE AFUA_4G13290)-RELATED"/>
    <property type="match status" value="1"/>
</dbReference>
<dbReference type="Gene3D" id="3.40.50.1000">
    <property type="entry name" value="HAD superfamily/HAD-like"/>
    <property type="match status" value="1"/>
</dbReference>
<dbReference type="Pfam" id="PF13419">
    <property type="entry name" value="HAD_2"/>
    <property type="match status" value="1"/>
</dbReference>
<organism evidence="1 2">
    <name type="scientific">Vibrio ichthyoenteri ATCC 700023</name>
    <dbReference type="NCBI Taxonomy" id="870968"/>
    <lineage>
        <taxon>Bacteria</taxon>
        <taxon>Pseudomonadati</taxon>
        <taxon>Pseudomonadota</taxon>
        <taxon>Gammaproteobacteria</taxon>
        <taxon>Vibrionales</taxon>
        <taxon>Vibrionaceae</taxon>
        <taxon>Vibrio</taxon>
    </lineage>
</organism>
<dbReference type="Proteomes" id="UP000004605">
    <property type="component" value="Unassembled WGS sequence"/>
</dbReference>
<protein>
    <recommendedName>
        <fullName evidence="3">Phosphatase</fullName>
    </recommendedName>
</protein>
<evidence type="ECO:0000313" key="2">
    <source>
        <dbReference type="Proteomes" id="UP000004605"/>
    </source>
</evidence>
<dbReference type="OrthoDB" id="5623813at2"/>
<dbReference type="SFLD" id="SFLDG01129">
    <property type="entry name" value="C1.5:_HAD__Beta-PGM__Phosphata"/>
    <property type="match status" value="1"/>
</dbReference>
<sequence length="204" mass="22842">MSSDYVMPFDAKRIRAIVFDLDNTLVSSTMDFNWLRSKVGCPQHLDLLSYTNNIDCPQQRAVAQQHILDHEIEDAQLSYSMPGCEALLAYIEDQDLHTAIITRNCLQAAQLKVTHNQLGISRIISREHYPPKPSPVSLVALANEWQLNSAELLYVGDHLYDLEAAANAKMPSCLVTHGQNSPFTASASVVVEQLNDLLPLLERR</sequence>
<dbReference type="AlphaFoldDB" id="F9S1C6"/>
<dbReference type="InterPro" id="IPR036412">
    <property type="entry name" value="HAD-like_sf"/>
</dbReference>
<comment type="caution">
    <text evidence="1">The sequence shown here is derived from an EMBL/GenBank/DDBJ whole genome shotgun (WGS) entry which is preliminary data.</text>
</comment>
<dbReference type="RefSeq" id="WP_006711897.1">
    <property type="nucleotide sequence ID" value="NZ_AFWF01000104.1"/>
</dbReference>
<evidence type="ECO:0000313" key="1">
    <source>
        <dbReference type="EMBL" id="EGU41965.1"/>
    </source>
</evidence>
<name>F9S1C6_9VIBR</name>
<dbReference type="InterPro" id="IPR041492">
    <property type="entry name" value="HAD_2"/>
</dbReference>
<dbReference type="SFLD" id="SFLDS00003">
    <property type="entry name" value="Haloacid_Dehalogenase"/>
    <property type="match status" value="1"/>
</dbReference>
<evidence type="ECO:0008006" key="3">
    <source>
        <dbReference type="Google" id="ProtNLM"/>
    </source>
</evidence>
<dbReference type="NCBIfam" id="TIGR01549">
    <property type="entry name" value="HAD-SF-IA-v1"/>
    <property type="match status" value="1"/>
</dbReference>
<keyword evidence="2" id="KW-1185">Reference proteome</keyword>
<dbReference type="InterPro" id="IPR006439">
    <property type="entry name" value="HAD-SF_hydro_IA"/>
</dbReference>
<dbReference type="Gene3D" id="1.10.260.80">
    <property type="match status" value="1"/>
</dbReference>
<dbReference type="InterPro" id="IPR023214">
    <property type="entry name" value="HAD_sf"/>
</dbReference>
<dbReference type="SUPFAM" id="SSF56784">
    <property type="entry name" value="HAD-like"/>
    <property type="match status" value="1"/>
</dbReference>
<dbReference type="PANTHER" id="PTHR43885">
    <property type="entry name" value="HALOACID DEHALOGENASE-LIKE HYDROLASE"/>
    <property type="match status" value="1"/>
</dbReference>
<dbReference type="EMBL" id="AFWF01000104">
    <property type="protein sequence ID" value="EGU41965.1"/>
    <property type="molecule type" value="Genomic_DNA"/>
</dbReference>
<proteinExistence type="predicted"/>
<gene>
    <name evidence="1" type="ORF">VII00023_00110</name>
</gene>